<name>A0AAW2EJN6_9HYME</name>
<accession>A0AAW2EJN6</accession>
<sequence length="116" mass="13942">MPIVMCAYLLRNYDIGKLHQNYGGHRSQVLRKQGVSTNCYEIRQITLHRRYPLMRFFLYRFDRTADISGNCREDSQSKIMHEKKKYFYLKTTFNLLKICLVKSILNKLFGYNVTYI</sequence>
<dbReference type="EMBL" id="JADYXP020000022">
    <property type="protein sequence ID" value="KAL0102584.1"/>
    <property type="molecule type" value="Genomic_DNA"/>
</dbReference>
<protein>
    <submittedName>
        <fullName evidence="1">Uncharacterized protein</fullName>
    </submittedName>
</protein>
<proteinExistence type="predicted"/>
<gene>
    <name evidence="1" type="ORF">PUN28_018112</name>
</gene>
<dbReference type="AlphaFoldDB" id="A0AAW2EJN6"/>
<evidence type="ECO:0000313" key="1">
    <source>
        <dbReference type="EMBL" id="KAL0102584.1"/>
    </source>
</evidence>
<comment type="caution">
    <text evidence="1">The sequence shown here is derived from an EMBL/GenBank/DDBJ whole genome shotgun (WGS) entry which is preliminary data.</text>
</comment>
<reference evidence="1 2" key="1">
    <citation type="submission" date="2023-03" db="EMBL/GenBank/DDBJ databases">
        <title>High recombination rates correlate with genetic variation in Cardiocondyla obscurior ants.</title>
        <authorList>
            <person name="Errbii M."/>
        </authorList>
    </citation>
    <scope>NUCLEOTIDE SEQUENCE [LARGE SCALE GENOMIC DNA]</scope>
    <source>
        <strain evidence="1">Alpha-2009</strain>
        <tissue evidence="1">Whole body</tissue>
    </source>
</reference>
<evidence type="ECO:0000313" key="2">
    <source>
        <dbReference type="Proteomes" id="UP001430953"/>
    </source>
</evidence>
<keyword evidence="2" id="KW-1185">Reference proteome</keyword>
<dbReference type="Proteomes" id="UP001430953">
    <property type="component" value="Unassembled WGS sequence"/>
</dbReference>
<organism evidence="1 2">
    <name type="scientific">Cardiocondyla obscurior</name>
    <dbReference type="NCBI Taxonomy" id="286306"/>
    <lineage>
        <taxon>Eukaryota</taxon>
        <taxon>Metazoa</taxon>
        <taxon>Ecdysozoa</taxon>
        <taxon>Arthropoda</taxon>
        <taxon>Hexapoda</taxon>
        <taxon>Insecta</taxon>
        <taxon>Pterygota</taxon>
        <taxon>Neoptera</taxon>
        <taxon>Endopterygota</taxon>
        <taxon>Hymenoptera</taxon>
        <taxon>Apocrita</taxon>
        <taxon>Aculeata</taxon>
        <taxon>Formicoidea</taxon>
        <taxon>Formicidae</taxon>
        <taxon>Myrmicinae</taxon>
        <taxon>Cardiocondyla</taxon>
    </lineage>
</organism>